<feature type="transmembrane region" description="Helical" evidence="7">
    <location>
        <begin position="89"/>
        <end position="112"/>
    </location>
</feature>
<feature type="transmembrane region" description="Helical" evidence="7">
    <location>
        <begin position="15"/>
        <end position="34"/>
    </location>
</feature>
<dbReference type="EMBL" id="JANGEW010000001">
    <property type="protein sequence ID" value="MCQ5341502.1"/>
    <property type="molecule type" value="Genomic_DNA"/>
</dbReference>
<dbReference type="CDD" id="cd16015">
    <property type="entry name" value="LTA_synthase"/>
    <property type="match status" value="1"/>
</dbReference>
<dbReference type="RefSeq" id="WP_062412888.1">
    <property type="nucleotide sequence ID" value="NZ_JAJCIO010000001.1"/>
</dbReference>
<comment type="caution">
    <text evidence="9">The sequence shown here is derived from an EMBL/GenBank/DDBJ whole genome shotgun (WGS) entry which is preliminary data.</text>
</comment>
<evidence type="ECO:0000259" key="8">
    <source>
        <dbReference type="Pfam" id="PF00884"/>
    </source>
</evidence>
<organism evidence="9 10">
    <name type="scientific">Megasphaera massiliensis</name>
    <dbReference type="NCBI Taxonomy" id="1232428"/>
    <lineage>
        <taxon>Bacteria</taxon>
        <taxon>Bacillati</taxon>
        <taxon>Bacillota</taxon>
        <taxon>Negativicutes</taxon>
        <taxon>Veillonellales</taxon>
        <taxon>Veillonellaceae</taxon>
        <taxon>Megasphaera</taxon>
    </lineage>
</organism>
<evidence type="ECO:0000313" key="9">
    <source>
        <dbReference type="EMBL" id="MCQ5341502.1"/>
    </source>
</evidence>
<sequence length="675" mass="77049">MFEQFFLAVQQDIKLWIFFPILCAVFRAIFIYVHNPYPGFAGKRNALWECFRFGFWWGMDLNAYVFVVSLVLVTLPGLFIGFWSQHGDLIRVLLGMVYSVVLYVAFVGKMIFYAQFHDIFNNIIFLGEKAEKNNLIDIFFHQYNGARKLALLIPYVAIVFFILQSMMDTPVIPYPPISGWHYYLFNVSVFLFLVGAFYFFRYGGTFWHDNKPEWDTIPAIVKSDPFLSKATVDDLIALKMLGHRRIKERLQRSPAENLALVKPFIEQKGGTIDSFNDALKAISHQAKGPKIKRPSHIFLVVGESYSQPYFDPAFADLHIADEGKKLMNDVHTASIHTALSSGIISRPSIVGLMLGIFDAGFELNERESFWQGTLPTSLPIQLRKLGYETNYWYGGSLSHGNFNHFAPACGFNHSYSGTDICGAKAPRSWVGVYDHVFLNKVADMIQERSDDVPQFHFVYTTSNHGPYKMPLKDLGFDAKKIMNVQPDVLKEKIIQKALGTFWYADRAINDFIQKMKEAYPDSLFIVTGDHGYKCPELQHTSFMRREYTFRELHSPVLMFHHRELDKDSLAGNRIGSHMNILPTLFELIAPAGFTYYSLFESLIESVTSCVTPHHWVTMDSIGGCGETYYQSLTATSGAEVLHGEAPYEDICAAEKSLTAYLLQRPELLRPVDTWL</sequence>
<dbReference type="PANTHER" id="PTHR47371:SF3">
    <property type="entry name" value="PHOSPHOGLYCEROL TRANSFERASE I"/>
    <property type="match status" value="1"/>
</dbReference>
<name>A0ABT1SNR9_9FIRM</name>
<keyword evidence="6 7" id="KW-0472">Membrane</keyword>
<dbReference type="Gene3D" id="3.40.720.10">
    <property type="entry name" value="Alkaline Phosphatase, subunit A"/>
    <property type="match status" value="1"/>
</dbReference>
<comment type="subcellular location">
    <subcellularLocation>
        <location evidence="1">Cell membrane</location>
        <topology evidence="1">Multi-pass membrane protein</topology>
    </subcellularLocation>
</comment>
<dbReference type="InterPro" id="IPR017850">
    <property type="entry name" value="Alkaline_phosphatase_core_sf"/>
</dbReference>
<keyword evidence="3" id="KW-1003">Cell membrane</keyword>
<feature type="transmembrane region" description="Helical" evidence="7">
    <location>
        <begin position="61"/>
        <end position="83"/>
    </location>
</feature>
<dbReference type="PANTHER" id="PTHR47371">
    <property type="entry name" value="LIPOTEICHOIC ACID SYNTHASE"/>
    <property type="match status" value="1"/>
</dbReference>
<evidence type="ECO:0000256" key="4">
    <source>
        <dbReference type="ARBA" id="ARBA00022692"/>
    </source>
</evidence>
<evidence type="ECO:0000256" key="5">
    <source>
        <dbReference type="ARBA" id="ARBA00022989"/>
    </source>
</evidence>
<feature type="transmembrane region" description="Helical" evidence="7">
    <location>
        <begin position="179"/>
        <end position="200"/>
    </location>
</feature>
<feature type="domain" description="Sulfatase N-terminal" evidence="8">
    <location>
        <begin position="372"/>
        <end position="587"/>
    </location>
</feature>
<proteinExistence type="predicted"/>
<dbReference type="InterPro" id="IPR050448">
    <property type="entry name" value="OpgB/LTA_synthase_biosynth"/>
</dbReference>
<evidence type="ECO:0000256" key="7">
    <source>
        <dbReference type="SAM" id="Phobius"/>
    </source>
</evidence>
<keyword evidence="4 7" id="KW-0812">Transmembrane</keyword>
<keyword evidence="5 7" id="KW-1133">Transmembrane helix</keyword>
<reference evidence="9 10" key="1">
    <citation type="submission" date="2022-06" db="EMBL/GenBank/DDBJ databases">
        <title>Isolation of gut microbiota from human fecal samples.</title>
        <authorList>
            <person name="Pamer E.G."/>
            <person name="Barat B."/>
            <person name="Waligurski E."/>
            <person name="Medina S."/>
            <person name="Paddock L."/>
            <person name="Mostad J."/>
        </authorList>
    </citation>
    <scope>NUCLEOTIDE SEQUENCE [LARGE SCALE GENOMIC DNA]</scope>
    <source>
        <strain evidence="9 10">DFI.1.1</strain>
    </source>
</reference>
<evidence type="ECO:0000256" key="3">
    <source>
        <dbReference type="ARBA" id="ARBA00022475"/>
    </source>
</evidence>
<gene>
    <name evidence="9" type="ORF">NE675_00425</name>
</gene>
<keyword evidence="10" id="KW-1185">Reference proteome</keyword>
<protein>
    <submittedName>
        <fullName evidence="9">LTA synthase family protein</fullName>
    </submittedName>
</protein>
<dbReference type="InterPro" id="IPR000917">
    <property type="entry name" value="Sulfatase_N"/>
</dbReference>
<evidence type="ECO:0000313" key="10">
    <source>
        <dbReference type="Proteomes" id="UP001206692"/>
    </source>
</evidence>
<dbReference type="Proteomes" id="UP001206692">
    <property type="component" value="Unassembled WGS sequence"/>
</dbReference>
<accession>A0ABT1SNR9</accession>
<evidence type="ECO:0000256" key="6">
    <source>
        <dbReference type="ARBA" id="ARBA00023136"/>
    </source>
</evidence>
<evidence type="ECO:0000256" key="2">
    <source>
        <dbReference type="ARBA" id="ARBA00004936"/>
    </source>
</evidence>
<feature type="transmembrane region" description="Helical" evidence="7">
    <location>
        <begin position="149"/>
        <end position="167"/>
    </location>
</feature>
<evidence type="ECO:0000256" key="1">
    <source>
        <dbReference type="ARBA" id="ARBA00004651"/>
    </source>
</evidence>
<comment type="pathway">
    <text evidence="2">Cell wall biogenesis; lipoteichoic acid biosynthesis.</text>
</comment>
<dbReference type="SUPFAM" id="SSF53649">
    <property type="entry name" value="Alkaline phosphatase-like"/>
    <property type="match status" value="1"/>
</dbReference>
<dbReference type="Pfam" id="PF00884">
    <property type="entry name" value="Sulfatase"/>
    <property type="match status" value="1"/>
</dbReference>